<reference evidence="1 2" key="1">
    <citation type="submission" date="2020-05" db="EMBL/GenBank/DDBJ databases">
        <authorList>
            <person name="Campoy J."/>
            <person name="Schneeberger K."/>
            <person name="Spophaly S."/>
        </authorList>
    </citation>
    <scope>NUCLEOTIDE SEQUENCE [LARGE SCALE GENOMIC DNA]</scope>
    <source>
        <strain evidence="1">PruArmRojPasFocal</strain>
    </source>
</reference>
<dbReference type="Proteomes" id="UP000507222">
    <property type="component" value="Unassembled WGS sequence"/>
</dbReference>
<dbReference type="PANTHER" id="PTHR47481:SF31">
    <property type="entry name" value="OS01G0873500 PROTEIN"/>
    <property type="match status" value="1"/>
</dbReference>
<evidence type="ECO:0000313" key="2">
    <source>
        <dbReference type="Proteomes" id="UP000507222"/>
    </source>
</evidence>
<proteinExistence type="predicted"/>
<evidence type="ECO:0008006" key="3">
    <source>
        <dbReference type="Google" id="ProtNLM"/>
    </source>
</evidence>
<organism evidence="1 2">
    <name type="scientific">Prunus armeniaca</name>
    <name type="common">Apricot</name>
    <name type="synonym">Armeniaca vulgaris</name>
    <dbReference type="NCBI Taxonomy" id="36596"/>
    <lineage>
        <taxon>Eukaryota</taxon>
        <taxon>Viridiplantae</taxon>
        <taxon>Streptophyta</taxon>
        <taxon>Embryophyta</taxon>
        <taxon>Tracheophyta</taxon>
        <taxon>Spermatophyta</taxon>
        <taxon>Magnoliopsida</taxon>
        <taxon>eudicotyledons</taxon>
        <taxon>Gunneridae</taxon>
        <taxon>Pentapetalae</taxon>
        <taxon>rosids</taxon>
        <taxon>fabids</taxon>
        <taxon>Rosales</taxon>
        <taxon>Rosaceae</taxon>
        <taxon>Amygdaloideae</taxon>
        <taxon>Amygdaleae</taxon>
        <taxon>Prunus</taxon>
    </lineage>
</organism>
<sequence>MASLSSNSSPLIPLSLTAVNPNFTLMHSITIQNIGSKLNLAYELWHEKDQNMIIWLNSTLFDDLIHFTVGVTSAHELWQILEKRFAGVSRSHIHKLQSCLQSAQKGSSLISEYLRHIKSIFNALAAAGTSVDESDLIAIILNGSVYGTQETPSILSLISGFFFSPSLATTTTITPYTYSTSGIFCSPATLSLKFFQSWLRSI</sequence>
<name>A0A6J5V710_PRUAR</name>
<evidence type="ECO:0000313" key="1">
    <source>
        <dbReference type="EMBL" id="CAB4284002.1"/>
    </source>
</evidence>
<gene>
    <name evidence="1" type="ORF">CURHAP_LOCUS39400</name>
</gene>
<dbReference type="EMBL" id="CAEKDK010000006">
    <property type="protein sequence ID" value="CAB4284002.1"/>
    <property type="molecule type" value="Genomic_DNA"/>
</dbReference>
<accession>A0A6J5V710</accession>
<protein>
    <recommendedName>
        <fullName evidence="3">Retrotransposon gag domain-containing protein</fullName>
    </recommendedName>
</protein>
<dbReference type="Pfam" id="PF14223">
    <property type="entry name" value="Retrotran_gag_2"/>
    <property type="match status" value="1"/>
</dbReference>
<dbReference type="AlphaFoldDB" id="A0A6J5V710"/>
<dbReference type="PANTHER" id="PTHR47481">
    <property type="match status" value="1"/>
</dbReference>